<dbReference type="RefSeq" id="WP_046439483.1">
    <property type="nucleotide sequence ID" value="NZ_CP011312.1"/>
</dbReference>
<dbReference type="PROSITE" id="PS00393">
    <property type="entry name" value="PEPCASE_2"/>
    <property type="match status" value="1"/>
</dbReference>
<dbReference type="Pfam" id="PF00311">
    <property type="entry name" value="PEPcase"/>
    <property type="match status" value="1"/>
</dbReference>
<dbReference type="Proteomes" id="UP000033457">
    <property type="component" value="Chromosome"/>
</dbReference>
<reference evidence="14 16" key="2">
    <citation type="submission" date="2018-12" db="EMBL/GenBank/DDBJ databases">
        <authorList>
            <consortium name="Pathogen Informatics"/>
        </authorList>
    </citation>
    <scope>NUCLEOTIDE SEQUENCE [LARGE SCALE GENOMIC DNA]</scope>
    <source>
        <strain evidence="14 16">NCTC949</strain>
    </source>
</reference>
<evidence type="ECO:0000256" key="11">
    <source>
        <dbReference type="PROSITE-ProRule" id="PRU10111"/>
    </source>
</evidence>
<dbReference type="PANTHER" id="PTHR30523">
    <property type="entry name" value="PHOSPHOENOLPYRUVATE CARBOXYLASE"/>
    <property type="match status" value="1"/>
</dbReference>
<evidence type="ECO:0000313" key="14">
    <source>
        <dbReference type="EMBL" id="VEH08557.1"/>
    </source>
</evidence>
<dbReference type="GO" id="GO:0005829">
    <property type="term" value="C:cytosol"/>
    <property type="evidence" value="ECO:0007669"/>
    <property type="project" value="TreeGrafter"/>
</dbReference>
<evidence type="ECO:0000256" key="6">
    <source>
        <dbReference type="ARBA" id="ARBA00022842"/>
    </source>
</evidence>
<evidence type="ECO:0000256" key="1">
    <source>
        <dbReference type="ARBA" id="ARBA00001946"/>
    </source>
</evidence>
<keyword evidence="8 10" id="KW-0120">Carbon dioxide fixation</keyword>
<reference evidence="13 15" key="1">
    <citation type="journal article" date="2015" name="Genome Announc.">
        <title>Complete Genome Sequence of Corynebacterium kutscheri DSM 20755, a Corynebacterial Type Strain with Remarkably Low G+C Content of Chromosomal DNA.</title>
        <authorList>
            <person name="Ruckert C."/>
            <person name="Albersmeier A."/>
            <person name="Winkler A."/>
            <person name="Tauch A."/>
        </authorList>
    </citation>
    <scope>NUCLEOTIDE SEQUENCE [LARGE SCALE GENOMIC DNA]</scope>
    <source>
        <strain evidence="13 15">DSM 20755</strain>
    </source>
</reference>
<dbReference type="NCBIfam" id="NF000584">
    <property type="entry name" value="PRK00009.1"/>
    <property type="match status" value="1"/>
</dbReference>
<evidence type="ECO:0000256" key="5">
    <source>
        <dbReference type="ARBA" id="ARBA00022419"/>
    </source>
</evidence>
<comment type="subunit">
    <text evidence="10">Homotetramer.</text>
</comment>
<protein>
    <recommendedName>
        <fullName evidence="5 10">Phosphoenolpyruvate carboxylase</fullName>
        <shortName evidence="10">PEPC</shortName>
        <shortName evidence="10">PEPCase</shortName>
        <ecNumber evidence="4 10">4.1.1.31</ecNumber>
    </recommendedName>
</protein>
<dbReference type="InterPro" id="IPR021135">
    <property type="entry name" value="PEP_COase"/>
</dbReference>
<evidence type="ECO:0000313" key="13">
    <source>
        <dbReference type="EMBL" id="AKE41281.1"/>
    </source>
</evidence>
<evidence type="ECO:0000256" key="7">
    <source>
        <dbReference type="ARBA" id="ARBA00023239"/>
    </source>
</evidence>
<gene>
    <name evidence="10 13" type="primary">ppc</name>
    <name evidence="14" type="ORF">NCTC949_01672</name>
    <name evidence="13" type="ORF">UL82_05530</name>
</gene>
<evidence type="ECO:0000256" key="12">
    <source>
        <dbReference type="PROSITE-ProRule" id="PRU10112"/>
    </source>
</evidence>
<dbReference type="STRING" id="35755.UL82_05530"/>
<dbReference type="Gene3D" id="1.20.1440.90">
    <property type="entry name" value="Phosphoenolpyruvate/pyruvate domain"/>
    <property type="match status" value="1"/>
</dbReference>
<evidence type="ECO:0000256" key="9">
    <source>
        <dbReference type="ARBA" id="ARBA00048995"/>
    </source>
</evidence>
<dbReference type="HAMAP" id="MF_00595">
    <property type="entry name" value="PEPcase_type1"/>
    <property type="match status" value="1"/>
</dbReference>
<proteinExistence type="inferred from homology"/>
<dbReference type="InterPro" id="IPR018129">
    <property type="entry name" value="PEP_COase_Lys_AS"/>
</dbReference>
<dbReference type="GO" id="GO:0000287">
    <property type="term" value="F:magnesium ion binding"/>
    <property type="evidence" value="ECO:0007669"/>
    <property type="project" value="UniProtKB-UniRule"/>
</dbReference>
<evidence type="ECO:0000256" key="2">
    <source>
        <dbReference type="ARBA" id="ARBA00003670"/>
    </source>
</evidence>
<dbReference type="InterPro" id="IPR022805">
    <property type="entry name" value="PEP_COase_bac/pln-type"/>
</dbReference>
<feature type="active site" evidence="10 12">
    <location>
        <position position="581"/>
    </location>
</feature>
<evidence type="ECO:0000313" key="16">
    <source>
        <dbReference type="Proteomes" id="UP000271380"/>
    </source>
</evidence>
<dbReference type="GO" id="GO:0006107">
    <property type="term" value="P:oxaloacetate metabolic process"/>
    <property type="evidence" value="ECO:0007669"/>
    <property type="project" value="UniProtKB-UniRule"/>
</dbReference>
<keyword evidence="6 10" id="KW-0460">Magnesium</keyword>
<evidence type="ECO:0000256" key="3">
    <source>
        <dbReference type="ARBA" id="ARBA00008346"/>
    </source>
</evidence>
<dbReference type="EMBL" id="CP011312">
    <property type="protein sequence ID" value="AKE41281.1"/>
    <property type="molecule type" value="Genomic_DNA"/>
</dbReference>
<keyword evidence="13" id="KW-0670">Pyruvate</keyword>
<dbReference type="EMBL" id="LR134377">
    <property type="protein sequence ID" value="VEH08557.1"/>
    <property type="molecule type" value="Genomic_DNA"/>
</dbReference>
<dbReference type="OrthoDB" id="9768133at2"/>
<dbReference type="HOGENOM" id="CLU_006557_2_0_11"/>
<comment type="catalytic activity">
    <reaction evidence="9 10">
        <text>oxaloacetate + phosphate = phosphoenolpyruvate + hydrogencarbonate</text>
        <dbReference type="Rhea" id="RHEA:28370"/>
        <dbReference type="ChEBI" id="CHEBI:16452"/>
        <dbReference type="ChEBI" id="CHEBI:17544"/>
        <dbReference type="ChEBI" id="CHEBI:43474"/>
        <dbReference type="ChEBI" id="CHEBI:58702"/>
        <dbReference type="EC" id="4.1.1.31"/>
    </reaction>
</comment>
<sequence length="922" mass="103634">MTEKVEFTVLEDILYLAEILGTVIATEISEESVELIKKTRVLSFEIASGQADMQELVTLLENTKVTDRIHIVRAFSHFALLANVVEDVHDARNAIIAAENGEPAPDSTLEATWTKLKKEVASHQLKDVIDRAEVAPVLTAHPTETRRRTVFDVQYHISELLKRRHSTLAFPNALSKSRLKEIDQQVLRWLTILWQTALIRIARPRIEDEVEVGLRYYRLSLLEAIPEINRSINRSLVEQFNESPSENAVIKPGSWIGGDHDGNPYVTANTLRYATRRAGETVLKYYVTQLHNLEHELSMSDRYTPISKELIALADQGHNDIPSRIDESYRRAVHGIRGRVLATLTDRIGSDSAEGSWHEIFKPYSCPEELADDLRIIDDSLRAAHDEVIADEHLALIRSAVASFGFHLYSMDLRQNSESFEDTIHEVFQRAGVCSNYRDLNETDKRELLLAELVSPRPLLRTNAEPFSEPTQRELDLFAEAKRAVDSFGYRMIPHLVISMASSVSDIFEPMVLLKEYGLLEVKDGNLFGHIDISPLFETIEDLQAGAAILEELWQIPIYRKYLHSRNNVQEVMLGYSDSNKDGGYFAANWALYASEVELVKVGRKHNVSLRLFHGRGGTVGRGGGPSYEAILAQPNGAVDATMRVTEQGEIISAKYGSKDTALSNLEALVSATIEATLLETDQLKDSREEAYEIMADIAARSQKAYAQLVHEDPGFIQYFTESTPLAEIGSLNIGSRPSSRKQTESIDDLRAIPWVLSWSQCRVMLPGWYGVGSAISSWIAEGDRSSRIAQLRELKKTWPFFDSVLSNMAQVMSKAEMQLAEFYSQLVSDKQVGQRIYAAIAEEFDLTAQILAEITGDELLADNPRLARSVRSRFPYLFPLNVVQLTFLKEYREMEDAENSLVAQGIQLTMNGLSTALRNSG</sequence>
<feature type="active site" evidence="10 11">
    <location>
        <position position="141"/>
    </location>
</feature>
<evidence type="ECO:0000256" key="4">
    <source>
        <dbReference type="ARBA" id="ARBA00012305"/>
    </source>
</evidence>
<dbReference type="EC" id="4.1.1.31" evidence="4 10"/>
<accession>A0A0F6TD32</accession>
<dbReference type="KEGG" id="cku:UL82_05530"/>
<name>A0A0F6TD32_9CORY</name>
<keyword evidence="7 10" id="KW-0456">Lyase</keyword>
<dbReference type="GO" id="GO:0006099">
    <property type="term" value="P:tricarboxylic acid cycle"/>
    <property type="evidence" value="ECO:0007669"/>
    <property type="project" value="InterPro"/>
</dbReference>
<dbReference type="InterPro" id="IPR015813">
    <property type="entry name" value="Pyrv/PenolPyrv_kinase-like_dom"/>
</dbReference>
<comment type="function">
    <text evidence="2 10">Forms oxaloacetate, a four-carbon dicarboxylic acid source for the tricarboxylic acid cycle.</text>
</comment>
<dbReference type="PROSITE" id="PS00781">
    <property type="entry name" value="PEPCASE_1"/>
    <property type="match status" value="1"/>
</dbReference>
<dbReference type="GO" id="GO:0008964">
    <property type="term" value="F:phosphoenolpyruvate carboxylase activity"/>
    <property type="evidence" value="ECO:0007669"/>
    <property type="project" value="UniProtKB-UniRule"/>
</dbReference>
<evidence type="ECO:0000256" key="10">
    <source>
        <dbReference type="HAMAP-Rule" id="MF_00595"/>
    </source>
</evidence>
<dbReference type="AlphaFoldDB" id="A0A0F6TD32"/>
<dbReference type="PANTHER" id="PTHR30523:SF6">
    <property type="entry name" value="PHOSPHOENOLPYRUVATE CARBOXYLASE"/>
    <property type="match status" value="1"/>
</dbReference>
<evidence type="ECO:0000313" key="15">
    <source>
        <dbReference type="Proteomes" id="UP000033457"/>
    </source>
</evidence>
<evidence type="ECO:0000256" key="8">
    <source>
        <dbReference type="ARBA" id="ARBA00023300"/>
    </source>
</evidence>
<dbReference type="Proteomes" id="UP000271380">
    <property type="component" value="Chromosome"/>
</dbReference>
<dbReference type="InterPro" id="IPR033129">
    <property type="entry name" value="PEPCASE_His_AS"/>
</dbReference>
<dbReference type="GO" id="GO:0015977">
    <property type="term" value="P:carbon fixation"/>
    <property type="evidence" value="ECO:0007669"/>
    <property type="project" value="UniProtKB-UniRule"/>
</dbReference>
<comment type="cofactor">
    <cofactor evidence="1 10">
        <name>Mg(2+)</name>
        <dbReference type="ChEBI" id="CHEBI:18420"/>
    </cofactor>
</comment>
<dbReference type="SUPFAM" id="SSF51621">
    <property type="entry name" value="Phosphoenolpyruvate/pyruvate domain"/>
    <property type="match status" value="1"/>
</dbReference>
<dbReference type="PRINTS" id="PR00150">
    <property type="entry name" value="PEPCARBXLASE"/>
</dbReference>
<organism evidence="13 15">
    <name type="scientific">Corynebacterium kutscheri</name>
    <dbReference type="NCBI Taxonomy" id="35755"/>
    <lineage>
        <taxon>Bacteria</taxon>
        <taxon>Bacillati</taxon>
        <taxon>Actinomycetota</taxon>
        <taxon>Actinomycetes</taxon>
        <taxon>Mycobacteriales</taxon>
        <taxon>Corynebacteriaceae</taxon>
        <taxon>Corynebacterium</taxon>
    </lineage>
</organism>
<comment type="similarity">
    <text evidence="3 10">Belongs to the PEPCase type 1 family.</text>
</comment>
<keyword evidence="15" id="KW-1185">Reference proteome</keyword>